<sequence>MLPPLALRMLLALAPRMPPPLAPRMLPPSVAPSPATPPFRPAPPPTSAAPPLTRWAAMWSLLITPMPATRLTLVA</sequence>
<organism evidence="2">
    <name type="scientific">Drosophila melanogaster</name>
    <name type="common">Fruit fly</name>
    <dbReference type="NCBI Taxonomy" id="7227"/>
    <lineage>
        <taxon>Eukaryota</taxon>
        <taxon>Metazoa</taxon>
        <taxon>Ecdysozoa</taxon>
        <taxon>Arthropoda</taxon>
        <taxon>Hexapoda</taxon>
        <taxon>Insecta</taxon>
        <taxon>Pterygota</taxon>
        <taxon>Neoptera</taxon>
        <taxon>Endopterygota</taxon>
        <taxon>Diptera</taxon>
        <taxon>Brachycera</taxon>
        <taxon>Muscomorpha</taxon>
        <taxon>Ephydroidea</taxon>
        <taxon>Drosophilidae</taxon>
        <taxon>Drosophila</taxon>
        <taxon>Sophophora</taxon>
    </lineage>
</organism>
<proteinExistence type="evidence at transcript level"/>
<evidence type="ECO:0000256" key="1">
    <source>
        <dbReference type="SAM" id="MobiDB-lite"/>
    </source>
</evidence>
<gene>
    <name evidence="2" type="primary">fon-RA</name>
</gene>
<dbReference type="EMBL" id="BT126404">
    <property type="protein sequence ID" value="AED98585.1"/>
    <property type="molecule type" value="mRNA"/>
</dbReference>
<name>F3YDP3_DROME</name>
<feature type="region of interest" description="Disordered" evidence="1">
    <location>
        <begin position="28"/>
        <end position="48"/>
    </location>
</feature>
<dbReference type="AlphaFoldDB" id="F3YDP3"/>
<evidence type="ECO:0000313" key="2">
    <source>
        <dbReference type="EMBL" id="AED98585.1"/>
    </source>
</evidence>
<accession>F3YDP3</accession>
<protein>
    <submittedName>
        <fullName evidence="2">RE04035p</fullName>
    </submittedName>
</protein>
<reference evidence="2" key="1">
    <citation type="submission" date="2011-05" db="EMBL/GenBank/DDBJ databases">
        <authorList>
            <person name="Carlson J."/>
            <person name="Booth B."/>
            <person name="Frise E."/>
            <person name="Park S."/>
            <person name="Wan K."/>
            <person name="Yu C."/>
            <person name="Celniker S."/>
        </authorList>
    </citation>
    <scope>NUCLEOTIDE SEQUENCE</scope>
    <source>
        <strain evidence="2">Berkeley</strain>
    </source>
</reference>